<keyword evidence="2" id="KW-1185">Reference proteome</keyword>
<dbReference type="Proteomes" id="UP001163321">
    <property type="component" value="Chromosome 7"/>
</dbReference>
<proteinExistence type="predicted"/>
<sequence>MSAEASKRAKKKEKEQTHPRRQDEGYLALKVQVPANERVLQTSTALVSLYMNLASSSFKKG</sequence>
<evidence type="ECO:0000313" key="1">
    <source>
        <dbReference type="EMBL" id="KAI9909577.1"/>
    </source>
</evidence>
<reference evidence="1 2" key="1">
    <citation type="journal article" date="2022" name="bioRxiv">
        <title>The genome of the oomycete Peronosclerospora sorghi, a cosmopolitan pathogen of maize and sorghum, is inflated with dispersed pseudogenes.</title>
        <authorList>
            <person name="Fletcher K."/>
            <person name="Martin F."/>
            <person name="Isakeit T."/>
            <person name="Cavanaugh K."/>
            <person name="Magill C."/>
            <person name="Michelmore R."/>
        </authorList>
    </citation>
    <scope>NUCLEOTIDE SEQUENCE [LARGE SCALE GENOMIC DNA]</scope>
    <source>
        <strain evidence="1">P6</strain>
    </source>
</reference>
<gene>
    <name evidence="1" type="ORF">PsorP6_015166</name>
</gene>
<name>A0ACC0VSV9_9STRA</name>
<evidence type="ECO:0000313" key="2">
    <source>
        <dbReference type="Proteomes" id="UP001163321"/>
    </source>
</evidence>
<dbReference type="EMBL" id="CM047586">
    <property type="protein sequence ID" value="KAI9909577.1"/>
    <property type="molecule type" value="Genomic_DNA"/>
</dbReference>
<accession>A0ACC0VSV9</accession>
<protein>
    <submittedName>
        <fullName evidence="1">Uncharacterized protein</fullName>
    </submittedName>
</protein>
<comment type="caution">
    <text evidence="1">The sequence shown here is derived from an EMBL/GenBank/DDBJ whole genome shotgun (WGS) entry which is preliminary data.</text>
</comment>
<organism evidence="1 2">
    <name type="scientific">Peronosclerospora sorghi</name>
    <dbReference type="NCBI Taxonomy" id="230839"/>
    <lineage>
        <taxon>Eukaryota</taxon>
        <taxon>Sar</taxon>
        <taxon>Stramenopiles</taxon>
        <taxon>Oomycota</taxon>
        <taxon>Peronosporomycetes</taxon>
        <taxon>Peronosporales</taxon>
        <taxon>Peronosporaceae</taxon>
        <taxon>Peronosclerospora</taxon>
    </lineage>
</organism>